<evidence type="ECO:0000313" key="3">
    <source>
        <dbReference type="Proteomes" id="UP000242188"/>
    </source>
</evidence>
<reference evidence="2 3" key="1">
    <citation type="journal article" date="2017" name="Nat. Ecol. Evol.">
        <title>Scallop genome provides insights into evolution of bilaterian karyotype and development.</title>
        <authorList>
            <person name="Wang S."/>
            <person name="Zhang J."/>
            <person name="Jiao W."/>
            <person name="Li J."/>
            <person name="Xun X."/>
            <person name="Sun Y."/>
            <person name="Guo X."/>
            <person name="Huan P."/>
            <person name="Dong B."/>
            <person name="Zhang L."/>
            <person name="Hu X."/>
            <person name="Sun X."/>
            <person name="Wang J."/>
            <person name="Zhao C."/>
            <person name="Wang Y."/>
            <person name="Wang D."/>
            <person name="Huang X."/>
            <person name="Wang R."/>
            <person name="Lv J."/>
            <person name="Li Y."/>
            <person name="Zhang Z."/>
            <person name="Liu B."/>
            <person name="Lu W."/>
            <person name="Hui Y."/>
            <person name="Liang J."/>
            <person name="Zhou Z."/>
            <person name="Hou R."/>
            <person name="Li X."/>
            <person name="Liu Y."/>
            <person name="Li H."/>
            <person name="Ning X."/>
            <person name="Lin Y."/>
            <person name="Zhao L."/>
            <person name="Xing Q."/>
            <person name="Dou J."/>
            <person name="Li Y."/>
            <person name="Mao J."/>
            <person name="Guo H."/>
            <person name="Dou H."/>
            <person name="Li T."/>
            <person name="Mu C."/>
            <person name="Jiang W."/>
            <person name="Fu Q."/>
            <person name="Fu X."/>
            <person name="Miao Y."/>
            <person name="Liu J."/>
            <person name="Yu Q."/>
            <person name="Li R."/>
            <person name="Liao H."/>
            <person name="Li X."/>
            <person name="Kong Y."/>
            <person name="Jiang Z."/>
            <person name="Chourrout D."/>
            <person name="Li R."/>
            <person name="Bao Z."/>
        </authorList>
    </citation>
    <scope>NUCLEOTIDE SEQUENCE [LARGE SCALE GENOMIC DNA]</scope>
    <source>
        <strain evidence="2 3">PY_sf001</strain>
    </source>
</reference>
<comment type="caution">
    <text evidence="2">The sequence shown here is derived from an EMBL/GenBank/DDBJ whole genome shotgun (WGS) entry which is preliminary data.</text>
</comment>
<dbReference type="Proteomes" id="UP000242188">
    <property type="component" value="Unassembled WGS sequence"/>
</dbReference>
<organism evidence="2 3">
    <name type="scientific">Mizuhopecten yessoensis</name>
    <name type="common">Japanese scallop</name>
    <name type="synonym">Patinopecten yessoensis</name>
    <dbReference type="NCBI Taxonomy" id="6573"/>
    <lineage>
        <taxon>Eukaryota</taxon>
        <taxon>Metazoa</taxon>
        <taxon>Spiralia</taxon>
        <taxon>Lophotrochozoa</taxon>
        <taxon>Mollusca</taxon>
        <taxon>Bivalvia</taxon>
        <taxon>Autobranchia</taxon>
        <taxon>Pteriomorphia</taxon>
        <taxon>Pectinida</taxon>
        <taxon>Pectinoidea</taxon>
        <taxon>Pectinidae</taxon>
        <taxon>Mizuhopecten</taxon>
    </lineage>
</organism>
<dbReference type="AlphaFoldDB" id="A0A210QKI2"/>
<name>A0A210QKI2_MIZYE</name>
<proteinExistence type="predicted"/>
<keyword evidence="3" id="KW-1185">Reference proteome</keyword>
<sequence>MECRAVLTFPLVILTCLLGTADSNPTRSPCATQSSFSMETVMNHPIPRRCKKGLMTWHYPMGSMILHFQPRIPENRTVWVCVSADTAATGMGLSDVTAERVRPLPNFVSRYYATCVPTVEGRVDLKWDVSQEIATYIATIAYTVVKVPR</sequence>
<dbReference type="EMBL" id="NEDP02003185">
    <property type="protein sequence ID" value="OWF49265.1"/>
    <property type="molecule type" value="Genomic_DNA"/>
</dbReference>
<keyword evidence="1" id="KW-0732">Signal</keyword>
<accession>A0A210QKI2</accession>
<feature type="signal peptide" evidence="1">
    <location>
        <begin position="1"/>
        <end position="23"/>
    </location>
</feature>
<feature type="chain" id="PRO_5012487870" evidence="1">
    <location>
        <begin position="24"/>
        <end position="149"/>
    </location>
</feature>
<protein>
    <submittedName>
        <fullName evidence="2">Uncharacterized protein</fullName>
    </submittedName>
</protein>
<gene>
    <name evidence="2" type="ORF">KP79_PYT16938</name>
</gene>
<evidence type="ECO:0000256" key="1">
    <source>
        <dbReference type="SAM" id="SignalP"/>
    </source>
</evidence>
<evidence type="ECO:0000313" key="2">
    <source>
        <dbReference type="EMBL" id="OWF49265.1"/>
    </source>
</evidence>